<feature type="transmembrane region" description="Helical" evidence="1">
    <location>
        <begin position="51"/>
        <end position="71"/>
    </location>
</feature>
<proteinExistence type="predicted"/>
<name>A0A554SPG4_9ACTN</name>
<dbReference type="Proteomes" id="UP000316988">
    <property type="component" value="Unassembled WGS sequence"/>
</dbReference>
<sequence>MDRSTSHWFSWLPSWRFLRGRSEQGPQIAMMFALLGQVAIQGVLIDPPLRRWLLGGMFVLVMFSLFSELRRQRGRPIAIDRWIDTHVSPRQLTYATFAFVAIGTVAIGVWAFIAYGAVMASPTVFMLAMLAIAFWVALRQLARQGD</sequence>
<evidence type="ECO:0000313" key="3">
    <source>
        <dbReference type="Proteomes" id="UP000316988"/>
    </source>
</evidence>
<keyword evidence="1" id="KW-1133">Transmembrane helix</keyword>
<protein>
    <submittedName>
        <fullName evidence="2">Uncharacterized protein</fullName>
    </submittedName>
</protein>
<dbReference type="RefSeq" id="WP_143911194.1">
    <property type="nucleotide sequence ID" value="NZ_VLNT01000001.1"/>
</dbReference>
<dbReference type="AlphaFoldDB" id="A0A554SPG4"/>
<evidence type="ECO:0000313" key="2">
    <source>
        <dbReference type="EMBL" id="TSD68246.1"/>
    </source>
</evidence>
<dbReference type="EMBL" id="VLNT01000001">
    <property type="protein sequence ID" value="TSD68246.1"/>
    <property type="molecule type" value="Genomic_DNA"/>
</dbReference>
<accession>A0A554SPG4</accession>
<feature type="transmembrane region" description="Helical" evidence="1">
    <location>
        <begin position="92"/>
        <end position="113"/>
    </location>
</feature>
<comment type="caution">
    <text evidence="2">The sequence shown here is derived from an EMBL/GenBank/DDBJ whole genome shotgun (WGS) entry which is preliminary data.</text>
</comment>
<keyword evidence="3" id="KW-1185">Reference proteome</keyword>
<gene>
    <name evidence="2" type="ORF">FNM00_01225</name>
</gene>
<feature type="transmembrane region" description="Helical" evidence="1">
    <location>
        <begin position="119"/>
        <end position="138"/>
    </location>
</feature>
<evidence type="ECO:0000256" key="1">
    <source>
        <dbReference type="SAM" id="Phobius"/>
    </source>
</evidence>
<reference evidence="2 3" key="1">
    <citation type="submission" date="2019-07" db="EMBL/GenBank/DDBJ databases">
        <authorList>
            <person name="Zhao L.H."/>
        </authorList>
    </citation>
    <scope>NUCLEOTIDE SEQUENCE [LARGE SCALE GENOMIC DNA]</scope>
    <source>
        <strain evidence="2 3">Co35</strain>
    </source>
</reference>
<organism evidence="2 3">
    <name type="scientific">Aeromicrobium piscarium</name>
    <dbReference type="NCBI Taxonomy" id="2590901"/>
    <lineage>
        <taxon>Bacteria</taxon>
        <taxon>Bacillati</taxon>
        <taxon>Actinomycetota</taxon>
        <taxon>Actinomycetes</taxon>
        <taxon>Propionibacteriales</taxon>
        <taxon>Nocardioidaceae</taxon>
        <taxon>Aeromicrobium</taxon>
    </lineage>
</organism>
<keyword evidence="1" id="KW-0472">Membrane</keyword>
<keyword evidence="1" id="KW-0812">Transmembrane</keyword>